<dbReference type="InterPro" id="IPR015421">
    <property type="entry name" value="PyrdxlP-dep_Trfase_major"/>
</dbReference>
<dbReference type="Pfam" id="PF00282">
    <property type="entry name" value="Pyridoxal_deC"/>
    <property type="match status" value="1"/>
</dbReference>
<evidence type="ECO:0000313" key="4">
    <source>
        <dbReference type="EMBL" id="KAL1650206.1"/>
    </source>
</evidence>
<evidence type="ECO:0008006" key="6">
    <source>
        <dbReference type="Google" id="ProtNLM"/>
    </source>
</evidence>
<keyword evidence="3" id="KW-0456">Lyase</keyword>
<dbReference type="InterPro" id="IPR015424">
    <property type="entry name" value="PyrdxlP-dep_Trfase"/>
</dbReference>
<evidence type="ECO:0000256" key="3">
    <source>
        <dbReference type="ARBA" id="ARBA00023239"/>
    </source>
</evidence>
<keyword evidence="2" id="KW-0663">Pyridoxal phosphate</keyword>
<keyword evidence="5" id="KW-1185">Reference proteome</keyword>
<sequence>MSKINLGGVTFGAGLSAPSLGKANTSSGISVPKVGSISANAGIDVSKGLSGITGGIELKKDNGNVFTSGASKKSVEDKSHQAISSYFIGPRAENLSYFKDNMNVILDHLEKGRLDYFPEDGVGTDFHSTNPASDPASFPPFSSYRNHRHSEREKAHGSISTDCSPQEFITDDIQTSETFQKRTASVAKAVGDLSQLMSATSIPFFSPRYQAHMATDMSMPAMLGYFMTMFYNPNNVALEASPITTVVELQVGEQLCEMLGYNTSEPKISVANPSQPVGWGHITCGGTVANLESIWQVNISDTFTIKTAQNVEKLFTELTTWELLNLRPGTILDIPDRLNRDYGISSKYIEQILDQYGIQSRGKEALDRDFGIEKPAQYMLSNTRHYSWPKGGAVAGIGSENMVGIPVDYGARINIEELEKRLEENLRNEQAVYAVVAIIGSTEEGAVDPLGDILSLRRRFQARGLSFLVHADAAWGGYFASMLPRDYTPGSGFMGTLPVGLGDAEGFVPDSSLRKDTQEDLWWLRQADSITLDPHKSGYVPYPAGGLAYPMTDDTMEFVVVPFNMLPSELEPNATPESIEAEKQWIRDNILSSSNLNIVTNSSTSPGGDTALSLLRKLGSDLNINAFAINFRTSDGRLNTDTLEANYLMRRVVENFSVDSPGDDPTKIPLYLTSTEFTPELYGDCARKFKERLGLRDDNEDLFVLRNVVMSPFPTEKDFITELTTIFKKVVEKEVMVSRERNALTEDNHEFLVQGQDPIYFVHKPSFHAANNRRQTIFEVDLPEDTKQDYLTLKSQYPEELITFSTTQAVDLTRAINESGELIGYLNSDMTRPMLPSVPVKVKRKWLDRPLTGPSLATDYPSGRMPFYLYGDFDATDSSLLHIDHALLRYPNIQLTAPAINLSFPTAPQKRDASHDGTPLLLFIDDVREETMQPFPDKNATLASLPNFFFQQGKEFAVSVWKDPVAGSQDGQEVLEAWEKLGKGEEGDDGLLVGRGKMTLGPGVFVDAEWLNVDPYKRVDPVAAWVKELEKIGSK</sequence>
<dbReference type="Proteomes" id="UP001521184">
    <property type="component" value="Unassembled WGS sequence"/>
</dbReference>
<evidence type="ECO:0000256" key="1">
    <source>
        <dbReference type="ARBA" id="ARBA00001933"/>
    </source>
</evidence>
<comment type="cofactor">
    <cofactor evidence="1">
        <name>pyridoxal 5'-phosphate</name>
        <dbReference type="ChEBI" id="CHEBI:597326"/>
    </cofactor>
</comment>
<gene>
    <name evidence="4" type="ORF">SLS58_001017</name>
</gene>
<dbReference type="Gene3D" id="3.40.640.10">
    <property type="entry name" value="Type I PLP-dependent aspartate aminotransferase-like (Major domain)"/>
    <property type="match status" value="1"/>
</dbReference>
<reference evidence="4 5" key="1">
    <citation type="journal article" date="2023" name="Plant Dis.">
        <title>First Report of Diplodia intermedia Causing Canker and Dieback Diseases on Apple Trees in Canada.</title>
        <authorList>
            <person name="Ellouze W."/>
            <person name="Ilyukhin E."/>
            <person name="Sulman M."/>
            <person name="Ali S."/>
        </authorList>
    </citation>
    <scope>NUCLEOTIDE SEQUENCE [LARGE SCALE GENOMIC DNA]</scope>
    <source>
        <strain evidence="4 5">M45-28</strain>
    </source>
</reference>
<protein>
    <recommendedName>
        <fullName evidence="6">Pyridoxal-dependent decarboxylase domain protein</fullName>
    </recommendedName>
</protein>
<organism evidence="4 5">
    <name type="scientific">Diplodia intermedia</name>
    <dbReference type="NCBI Taxonomy" id="856260"/>
    <lineage>
        <taxon>Eukaryota</taxon>
        <taxon>Fungi</taxon>
        <taxon>Dikarya</taxon>
        <taxon>Ascomycota</taxon>
        <taxon>Pezizomycotina</taxon>
        <taxon>Dothideomycetes</taxon>
        <taxon>Dothideomycetes incertae sedis</taxon>
        <taxon>Botryosphaeriales</taxon>
        <taxon>Botryosphaeriaceae</taxon>
        <taxon>Diplodia</taxon>
    </lineage>
</organism>
<accession>A0ABR3U283</accession>
<dbReference type="EMBL" id="JAKEKT020000004">
    <property type="protein sequence ID" value="KAL1650206.1"/>
    <property type="molecule type" value="Genomic_DNA"/>
</dbReference>
<name>A0ABR3U283_9PEZI</name>
<proteinExistence type="predicted"/>
<dbReference type="PANTHER" id="PTHR42735">
    <property type="match status" value="1"/>
</dbReference>
<dbReference type="InterPro" id="IPR050477">
    <property type="entry name" value="GrpII_AminoAcid_Decarb"/>
</dbReference>
<evidence type="ECO:0000256" key="2">
    <source>
        <dbReference type="ARBA" id="ARBA00022898"/>
    </source>
</evidence>
<dbReference type="SUPFAM" id="SSF53383">
    <property type="entry name" value="PLP-dependent transferases"/>
    <property type="match status" value="1"/>
</dbReference>
<dbReference type="InterPro" id="IPR002129">
    <property type="entry name" value="PyrdxlP-dep_de-COase"/>
</dbReference>
<comment type="caution">
    <text evidence="4">The sequence shown here is derived from an EMBL/GenBank/DDBJ whole genome shotgun (WGS) entry which is preliminary data.</text>
</comment>
<evidence type="ECO:0000313" key="5">
    <source>
        <dbReference type="Proteomes" id="UP001521184"/>
    </source>
</evidence>
<dbReference type="PANTHER" id="PTHR42735:SF4">
    <property type="entry name" value="PYRIDOXAL PHOSPHATE-DEPENDENT DECARBOXYLASE FAMILY PROTEIN"/>
    <property type="match status" value="1"/>
</dbReference>